<evidence type="ECO:0000256" key="4">
    <source>
        <dbReference type="RuleBase" id="RU003719"/>
    </source>
</evidence>
<sequence length="323" mass="34500">MTDRPSLYVTRRLPEAVERHLRAHWDVTLSADDRPPEPAELAAAMARYDALLPTITDRIDAELLGRPDRRVRIVANYGAGVDHIDLDAARAAGVVVTNTPDVLTEATAEIAILLMLMASRRAGEGERELRDGRWTGWRPSHLIGQGLAGRTLGLVGFGRIGQATAAKARGLGMRIRYASRSRVAPEVEAALEAERAESLEALAAQCDILSLHVPGGEATRHLVGAELLSLMPRHALLVNTARGSVVDEAALAEALAAGRIAGVGLDVYEREPVVHPGLLAHPRAVLLPHLGSATIEARTAMGMRAVANLDAFFRGEAPGDRVA</sequence>
<reference evidence="7 8" key="1">
    <citation type="submission" date="2014-08" db="EMBL/GenBank/DDBJ databases">
        <title>Whole genome shotgun sequence of Sphingomonas paucimobilis NBRC 13935.</title>
        <authorList>
            <person name="Hosoyama A."/>
            <person name="Hashimoto M."/>
            <person name="Hosoyama Y."/>
            <person name="Noguchi M."/>
            <person name="Uohara A."/>
            <person name="Ohji S."/>
            <person name="Katano-Makiyama Y."/>
            <person name="Ichikawa N."/>
            <person name="Kimura A."/>
            <person name="Yamazoe A."/>
            <person name="Fujita N."/>
        </authorList>
    </citation>
    <scope>NUCLEOTIDE SEQUENCE [LARGE SCALE GENOMIC DNA]</scope>
    <source>
        <strain evidence="7 8">NBRC 13935</strain>
    </source>
</reference>
<keyword evidence="3" id="KW-0520">NAD</keyword>
<dbReference type="GO" id="GO:0016618">
    <property type="term" value="F:hydroxypyruvate reductase [NAD(P)H] activity"/>
    <property type="evidence" value="ECO:0007669"/>
    <property type="project" value="TreeGrafter"/>
</dbReference>
<dbReference type="GeneID" id="78528489"/>
<evidence type="ECO:0000259" key="6">
    <source>
        <dbReference type="Pfam" id="PF02826"/>
    </source>
</evidence>
<dbReference type="SUPFAM" id="SSF52283">
    <property type="entry name" value="Formate/glycerate dehydrogenase catalytic domain-like"/>
    <property type="match status" value="1"/>
</dbReference>
<keyword evidence="2 4" id="KW-0560">Oxidoreductase</keyword>
<dbReference type="RefSeq" id="WP_007404565.1">
    <property type="nucleotide sequence ID" value="NZ_BBJS01000051.1"/>
</dbReference>
<feature type="domain" description="D-isomer specific 2-hydroxyacid dehydrogenase NAD-binding" evidence="6">
    <location>
        <begin position="113"/>
        <end position="291"/>
    </location>
</feature>
<dbReference type="GO" id="GO:0005829">
    <property type="term" value="C:cytosol"/>
    <property type="evidence" value="ECO:0007669"/>
    <property type="project" value="TreeGrafter"/>
</dbReference>
<comment type="similarity">
    <text evidence="1 4">Belongs to the D-isomer specific 2-hydroxyacid dehydrogenase family.</text>
</comment>
<dbReference type="InterPro" id="IPR006139">
    <property type="entry name" value="D-isomer_2_OHA_DH_cat_dom"/>
</dbReference>
<dbReference type="EMBL" id="BBJS01000051">
    <property type="protein sequence ID" value="GAN15165.1"/>
    <property type="molecule type" value="Genomic_DNA"/>
</dbReference>
<evidence type="ECO:0000313" key="7">
    <source>
        <dbReference type="EMBL" id="GAN15165.1"/>
    </source>
</evidence>
<comment type="caution">
    <text evidence="7">The sequence shown here is derived from an EMBL/GenBank/DDBJ whole genome shotgun (WGS) entry which is preliminary data.</text>
</comment>
<evidence type="ECO:0000256" key="2">
    <source>
        <dbReference type="ARBA" id="ARBA00023002"/>
    </source>
</evidence>
<protein>
    <submittedName>
        <fullName evidence="7">DNA, contig: SP651</fullName>
    </submittedName>
</protein>
<dbReference type="Gene3D" id="3.40.50.720">
    <property type="entry name" value="NAD(P)-binding Rossmann-like Domain"/>
    <property type="match status" value="2"/>
</dbReference>
<dbReference type="SUPFAM" id="SSF51735">
    <property type="entry name" value="NAD(P)-binding Rossmann-fold domains"/>
    <property type="match status" value="1"/>
</dbReference>
<dbReference type="PANTHER" id="PTHR10996">
    <property type="entry name" value="2-HYDROXYACID DEHYDROGENASE-RELATED"/>
    <property type="match status" value="1"/>
</dbReference>
<evidence type="ECO:0000259" key="5">
    <source>
        <dbReference type="Pfam" id="PF00389"/>
    </source>
</evidence>
<dbReference type="PANTHER" id="PTHR10996:SF283">
    <property type="entry name" value="GLYOXYLATE_HYDROXYPYRUVATE REDUCTASE B"/>
    <property type="match status" value="1"/>
</dbReference>
<keyword evidence="8" id="KW-1185">Reference proteome</keyword>
<dbReference type="AlphaFoldDB" id="A0A0C9M4X8"/>
<gene>
    <name evidence="7" type="ORF">SP6_51_00390</name>
</gene>
<dbReference type="CDD" id="cd05301">
    <property type="entry name" value="GDH"/>
    <property type="match status" value="1"/>
</dbReference>
<evidence type="ECO:0000256" key="1">
    <source>
        <dbReference type="ARBA" id="ARBA00005854"/>
    </source>
</evidence>
<evidence type="ECO:0000313" key="8">
    <source>
        <dbReference type="Proteomes" id="UP000032025"/>
    </source>
</evidence>
<dbReference type="InterPro" id="IPR036291">
    <property type="entry name" value="NAD(P)-bd_dom_sf"/>
</dbReference>
<name>A0A0C9M4X8_SPHPI</name>
<dbReference type="InterPro" id="IPR006140">
    <property type="entry name" value="D-isomer_DH_NAD-bd"/>
</dbReference>
<dbReference type="GO" id="GO:0051287">
    <property type="term" value="F:NAD binding"/>
    <property type="evidence" value="ECO:0007669"/>
    <property type="project" value="InterPro"/>
</dbReference>
<feature type="domain" description="D-isomer specific 2-hydroxyacid dehydrogenase catalytic" evidence="5">
    <location>
        <begin position="10"/>
        <end position="322"/>
    </location>
</feature>
<dbReference type="Pfam" id="PF00389">
    <property type="entry name" value="2-Hacid_dh"/>
    <property type="match status" value="1"/>
</dbReference>
<evidence type="ECO:0000256" key="3">
    <source>
        <dbReference type="ARBA" id="ARBA00023027"/>
    </source>
</evidence>
<dbReference type="FunFam" id="3.40.50.720:FF:000203">
    <property type="entry name" value="D-3-phosphoglycerate dehydrogenase (SerA)"/>
    <property type="match status" value="1"/>
</dbReference>
<dbReference type="Proteomes" id="UP000032025">
    <property type="component" value="Unassembled WGS sequence"/>
</dbReference>
<dbReference type="InterPro" id="IPR050223">
    <property type="entry name" value="D-isomer_2-hydroxyacid_DH"/>
</dbReference>
<proteinExistence type="inferred from homology"/>
<dbReference type="Pfam" id="PF02826">
    <property type="entry name" value="2-Hacid_dh_C"/>
    <property type="match status" value="1"/>
</dbReference>
<organism evidence="7 8">
    <name type="scientific">Sphingomonas paucimobilis NBRC 13935</name>
    <dbReference type="NCBI Taxonomy" id="1219050"/>
    <lineage>
        <taxon>Bacteria</taxon>
        <taxon>Pseudomonadati</taxon>
        <taxon>Pseudomonadota</taxon>
        <taxon>Alphaproteobacteria</taxon>
        <taxon>Sphingomonadales</taxon>
        <taxon>Sphingomonadaceae</taxon>
        <taxon>Sphingomonas</taxon>
    </lineage>
</organism>
<accession>A0A0C9M4X8</accession>
<dbReference type="GO" id="GO:0030267">
    <property type="term" value="F:glyoxylate reductase (NADPH) activity"/>
    <property type="evidence" value="ECO:0007669"/>
    <property type="project" value="TreeGrafter"/>
</dbReference>